<dbReference type="KEGG" id="vde:111249382"/>
<dbReference type="Proteomes" id="UP000594260">
    <property type="component" value="Unplaced"/>
</dbReference>
<reference evidence="1" key="1">
    <citation type="submission" date="2021-01" db="UniProtKB">
        <authorList>
            <consortium name="EnsemblMetazoa"/>
        </authorList>
    </citation>
    <scope>IDENTIFICATION</scope>
</reference>
<sequence>MARCRREGNSVKKEICFMLCRPGLGFSEGPFGAHFWYKSEPESGTSRTLMQLALINTTSCLLCPLLLSWLSPLKRLEALPTPILTICPTLIPTDTLRRTRPTLRRTRPRIPHPPCQYTKPSLRRLSRTTPS</sequence>
<dbReference type="AlphaFoldDB" id="A0A7M7K1E8"/>
<evidence type="ECO:0000313" key="2">
    <source>
        <dbReference type="Proteomes" id="UP000594260"/>
    </source>
</evidence>
<organism evidence="1 2">
    <name type="scientific">Varroa destructor</name>
    <name type="common">Honeybee mite</name>
    <dbReference type="NCBI Taxonomy" id="109461"/>
    <lineage>
        <taxon>Eukaryota</taxon>
        <taxon>Metazoa</taxon>
        <taxon>Ecdysozoa</taxon>
        <taxon>Arthropoda</taxon>
        <taxon>Chelicerata</taxon>
        <taxon>Arachnida</taxon>
        <taxon>Acari</taxon>
        <taxon>Parasitiformes</taxon>
        <taxon>Mesostigmata</taxon>
        <taxon>Gamasina</taxon>
        <taxon>Dermanyssoidea</taxon>
        <taxon>Varroidae</taxon>
        <taxon>Varroa</taxon>
    </lineage>
</organism>
<proteinExistence type="predicted"/>
<dbReference type="RefSeq" id="XP_022658923.1">
    <property type="nucleotide sequence ID" value="XM_022803188.1"/>
</dbReference>
<evidence type="ECO:0000313" key="1">
    <source>
        <dbReference type="EnsemblMetazoa" id="XP_022658923"/>
    </source>
</evidence>
<protein>
    <submittedName>
        <fullName evidence="1">Uncharacterized protein</fullName>
    </submittedName>
</protein>
<dbReference type="InParanoid" id="A0A7M7K1E8"/>
<dbReference type="GeneID" id="111249382"/>
<name>A0A7M7K1E8_VARDE</name>
<dbReference type="EnsemblMetazoa" id="XM_022803188">
    <property type="protein sequence ID" value="XP_022658923"/>
    <property type="gene ID" value="LOC111249382"/>
</dbReference>
<keyword evidence="2" id="KW-1185">Reference proteome</keyword>
<accession>A0A7M7K1E8</accession>